<feature type="region of interest" description="Disordered" evidence="3">
    <location>
        <begin position="1171"/>
        <end position="1304"/>
    </location>
</feature>
<evidence type="ECO:0000256" key="1">
    <source>
        <dbReference type="PROSITE-ProRule" id="PRU00221"/>
    </source>
</evidence>
<dbReference type="Proteomes" id="UP000054408">
    <property type="component" value="Unassembled WGS sequence"/>
</dbReference>
<dbReference type="OMA" id="FEWSPND"/>
<keyword evidence="4" id="KW-0812">Transmembrane</keyword>
<dbReference type="SMART" id="SM00320">
    <property type="entry name" value="WD40"/>
    <property type="match status" value="6"/>
</dbReference>
<dbReference type="EMBL" id="GL349460">
    <property type="protein sequence ID" value="KNC50270.1"/>
    <property type="molecule type" value="Genomic_DNA"/>
</dbReference>
<name>A0A0L0DDH3_THETB</name>
<gene>
    <name evidence="5" type="ORF">AMSG_06429</name>
</gene>
<keyword evidence="1" id="KW-0853">WD repeat</keyword>
<feature type="repeat" description="WD" evidence="1">
    <location>
        <begin position="300"/>
        <end position="341"/>
    </location>
</feature>
<dbReference type="PROSITE" id="PS50294">
    <property type="entry name" value="WD_REPEATS_REGION"/>
    <property type="match status" value="1"/>
</dbReference>
<dbReference type="eggNOG" id="ENOG502RXYP">
    <property type="taxonomic scope" value="Eukaryota"/>
</dbReference>
<feature type="coiled-coil region" evidence="2">
    <location>
        <begin position="924"/>
        <end position="951"/>
    </location>
</feature>
<dbReference type="InterPro" id="IPR052993">
    <property type="entry name" value="CFA-57"/>
</dbReference>
<sequence>MVYPAGRRVVVADRAAVEFVATDHAVRTMGCLALAPDRKHLAAAELDAGGRAQISVYNLSTNRRERVLRVPDVDAITTLAFSSDSRYLVAVGAEPESKLVIASINLHTSVLRVAFSPFDTNTVLVVGGQYLRLWRLAHDELHSLLPVVTPSLQASPGAVNTDAAWFHGDAFCVANDRGELVVYEAGEATRLLPDVFPTGISTVVPYRNGVLVASTTKAFKLYEENLETGELELRKSLVCSLDSSRYDDVPLWMAVSPTGSEVAVVLSSSQVLCIAMSGLDLSSPEMSPEEEDSSFALLASGFHSGAILDVDCAIRKPLLVTAGADRTLRVWHYIDMQCTNSIRFRDEPLAVAFHPLGLHVLVAFSEGVSMLAVLASGFRVDHVFKVKFAKVLRFSTNGAYFAAASGATILLFSSTTLSLVGKLDGHVRPVANLAFLANDMMLASAAGDGAIYYWDLVTMTRASVASSLVFKDVAFHDIVALRTVPRREADADADADLAVHGTWGAGNSIAATQVVVTGNDRIVRLCDAQRVVSEHRPGHFGMTSLATSVFTYERTTRLEGGGVALLQDELARGDDADVVHDGSSTELALHGQRLDTPLTAVGEVVKESLTAHLVFGASSDGKIRIFDAPYSMMDPVSMQLHSGGVNKLVVSPDNNLLISVGATGCIFLSAIRPVVDGKVRPRRLPVPERFSDLLLTTTNAFQELLNSVFTLEKRLADSANAAEYQLQAEARKAEQHLANMLQEERKRELDQREMYAELQAIHESRVRQFNAEKRKQEEEHGRELRALVEKHGREMARQKELLARVREEYDEALTDAEDKSLHLEEEHKAVLVRMRQDYEANLATQLAAFDKLVEELELNDLEHAEILRQVAEDHDDEVMEMKKVQEVIKTAASEKTVQLTDDRALLKMQYTDAVKERDALAAENARLHTRADTLRGEITELERRLSLLRVSVHERDEIIADKEMRILETKKLNQDLEKYKFVLDFKNKELTKQLEPKEQALVEMAQRLNSMDEELQRNVKEVDNLSLIIKEKDKKMAIVQRDAANMHRALKARIRVQEAMEKDLHQLYTKADQSQWREGIRHMYEAYVSKEARDSLDFTGEDSRLEEFGRQRLFMEQTIERLRSQQQSTISLKTSEVSRRAKENHFLIVEINDLRRENKHLVKQLRALRAAAGVPPAGSTTAGGSSSSRASGPRASPAQGDQARNDQARERVLAFAAGSSPSQSRTRQGSARPGSASAQPARSPSVADVLEAVSRPRSISPFGSPAGRPAARPATAAAGRKRRGPSSPLMGSSRGLTRRKSRKH</sequence>
<dbReference type="GeneID" id="25565586"/>
<feature type="transmembrane region" description="Helical" evidence="4">
    <location>
        <begin position="399"/>
        <end position="420"/>
    </location>
</feature>
<feature type="coiled-coil region" evidence="2">
    <location>
        <begin position="723"/>
        <end position="826"/>
    </location>
</feature>
<evidence type="ECO:0008006" key="7">
    <source>
        <dbReference type="Google" id="ProtNLM"/>
    </source>
</evidence>
<evidence type="ECO:0000313" key="5">
    <source>
        <dbReference type="EMBL" id="KNC50270.1"/>
    </source>
</evidence>
<dbReference type="Gene3D" id="2.130.10.10">
    <property type="entry name" value="YVTN repeat-like/Quinoprotein amine dehydrogenase"/>
    <property type="match status" value="3"/>
</dbReference>
<dbReference type="PROSITE" id="PS50082">
    <property type="entry name" value="WD_REPEATS_2"/>
    <property type="match status" value="2"/>
</dbReference>
<dbReference type="RefSeq" id="XP_013757097.1">
    <property type="nucleotide sequence ID" value="XM_013901643.1"/>
</dbReference>
<dbReference type="OrthoDB" id="10251741at2759"/>
<feature type="transmembrane region" description="Helical" evidence="4">
    <location>
        <begin position="356"/>
        <end position="378"/>
    </location>
</feature>
<dbReference type="InterPro" id="IPR015943">
    <property type="entry name" value="WD40/YVTN_repeat-like_dom_sf"/>
</dbReference>
<feature type="compositionally biased region" description="Polar residues" evidence="3">
    <location>
        <begin position="1219"/>
        <end position="1229"/>
    </location>
</feature>
<keyword evidence="2" id="KW-0175">Coiled coil</keyword>
<reference evidence="5 6" key="1">
    <citation type="submission" date="2010-05" db="EMBL/GenBank/DDBJ databases">
        <title>The Genome Sequence of Thecamonas trahens ATCC 50062.</title>
        <authorList>
            <consortium name="The Broad Institute Genome Sequencing Platform"/>
            <person name="Russ C."/>
            <person name="Cuomo C."/>
            <person name="Shea T."/>
            <person name="Young S.K."/>
            <person name="Zeng Q."/>
            <person name="Koehrsen M."/>
            <person name="Haas B."/>
            <person name="Borodovsky M."/>
            <person name="Guigo R."/>
            <person name="Alvarado L."/>
            <person name="Berlin A."/>
            <person name="Bochicchio J."/>
            <person name="Borenstein D."/>
            <person name="Chapman S."/>
            <person name="Chen Z."/>
            <person name="Freedman E."/>
            <person name="Gellesch M."/>
            <person name="Goldberg J."/>
            <person name="Griggs A."/>
            <person name="Gujja S."/>
            <person name="Heilman E."/>
            <person name="Heiman D."/>
            <person name="Hepburn T."/>
            <person name="Howarth C."/>
            <person name="Jen D."/>
            <person name="Larson L."/>
            <person name="Mehta T."/>
            <person name="Park D."/>
            <person name="Pearson M."/>
            <person name="Roberts A."/>
            <person name="Saif S."/>
            <person name="Shenoy N."/>
            <person name="Sisk P."/>
            <person name="Stolte C."/>
            <person name="Sykes S."/>
            <person name="Thomson T."/>
            <person name="Walk T."/>
            <person name="White J."/>
            <person name="Yandava C."/>
            <person name="Burger G."/>
            <person name="Gray M.W."/>
            <person name="Holland P.W.H."/>
            <person name="King N."/>
            <person name="Lang F.B.F."/>
            <person name="Roger A.J."/>
            <person name="Ruiz-Trillo I."/>
            <person name="Lander E."/>
            <person name="Nusbaum C."/>
        </authorList>
    </citation>
    <scope>NUCLEOTIDE SEQUENCE [LARGE SCALE GENOMIC DNA]</scope>
    <source>
        <strain evidence="5 6">ATCC 50062</strain>
    </source>
</reference>
<feature type="compositionally biased region" description="Low complexity" evidence="3">
    <location>
        <begin position="1261"/>
        <end position="1278"/>
    </location>
</feature>
<proteinExistence type="predicted"/>
<dbReference type="Pfam" id="PF00400">
    <property type="entry name" value="WD40"/>
    <property type="match status" value="2"/>
</dbReference>
<feature type="repeat" description="WD" evidence="1">
    <location>
        <begin position="423"/>
        <end position="464"/>
    </location>
</feature>
<keyword evidence="4" id="KW-0472">Membrane</keyword>
<keyword evidence="6" id="KW-1185">Reference proteome</keyword>
<evidence type="ECO:0000256" key="4">
    <source>
        <dbReference type="SAM" id="Phobius"/>
    </source>
</evidence>
<keyword evidence="4" id="KW-1133">Transmembrane helix</keyword>
<feature type="compositionally biased region" description="Low complexity" evidence="3">
    <location>
        <begin position="1175"/>
        <end position="1198"/>
    </location>
</feature>
<protein>
    <recommendedName>
        <fullName evidence="7">WD repeat domain 65</fullName>
    </recommendedName>
</protein>
<accession>A0A0L0DDH3</accession>
<dbReference type="InterPro" id="IPR001680">
    <property type="entry name" value="WD40_rpt"/>
</dbReference>
<organism evidence="5 6">
    <name type="scientific">Thecamonas trahens ATCC 50062</name>
    <dbReference type="NCBI Taxonomy" id="461836"/>
    <lineage>
        <taxon>Eukaryota</taxon>
        <taxon>Apusozoa</taxon>
        <taxon>Apusomonadida</taxon>
        <taxon>Apusomonadidae</taxon>
        <taxon>Thecamonas</taxon>
    </lineage>
</organism>
<dbReference type="SUPFAM" id="SSF50978">
    <property type="entry name" value="WD40 repeat-like"/>
    <property type="match status" value="1"/>
</dbReference>
<evidence type="ECO:0000313" key="6">
    <source>
        <dbReference type="Proteomes" id="UP000054408"/>
    </source>
</evidence>
<feature type="compositionally biased region" description="Basic and acidic residues" evidence="3">
    <location>
        <begin position="1203"/>
        <end position="1212"/>
    </location>
</feature>
<dbReference type="PANTHER" id="PTHR32215">
    <property type="entry name" value="CILIA- AND FLAGELLA-ASSOCIATED PROTEIN 57"/>
    <property type="match status" value="1"/>
</dbReference>
<dbReference type="PANTHER" id="PTHR32215:SF0">
    <property type="entry name" value="CILIA- AND FLAGELLA-ASSOCIATED PROTEIN 57"/>
    <property type="match status" value="1"/>
</dbReference>
<evidence type="ECO:0000256" key="3">
    <source>
        <dbReference type="SAM" id="MobiDB-lite"/>
    </source>
</evidence>
<dbReference type="InterPro" id="IPR036322">
    <property type="entry name" value="WD40_repeat_dom_sf"/>
</dbReference>
<evidence type="ECO:0000256" key="2">
    <source>
        <dbReference type="SAM" id="Coils"/>
    </source>
</evidence>